<dbReference type="PROSITE" id="PS50404">
    <property type="entry name" value="GST_NTER"/>
    <property type="match status" value="1"/>
</dbReference>
<dbReference type="PANTHER" id="PTHR43968">
    <property type="match status" value="1"/>
</dbReference>
<dbReference type="Gene3D" id="3.40.30.10">
    <property type="entry name" value="Glutaredoxin"/>
    <property type="match status" value="1"/>
</dbReference>
<dbReference type="CDD" id="cd03196">
    <property type="entry name" value="GST_C_5"/>
    <property type="match status" value="1"/>
</dbReference>
<evidence type="ECO:0000313" key="2">
    <source>
        <dbReference type="EMBL" id="NIJ06704.1"/>
    </source>
</evidence>
<evidence type="ECO:0000259" key="1">
    <source>
        <dbReference type="PROSITE" id="PS50404"/>
    </source>
</evidence>
<dbReference type="SUPFAM" id="SSF47616">
    <property type="entry name" value="GST C-terminal domain-like"/>
    <property type="match status" value="1"/>
</dbReference>
<gene>
    <name evidence="2" type="ORF">FHS31_000286</name>
</gene>
<dbReference type="Gene3D" id="1.20.1050.10">
    <property type="match status" value="1"/>
</dbReference>
<dbReference type="InterPro" id="IPR036282">
    <property type="entry name" value="Glutathione-S-Trfase_C_sf"/>
</dbReference>
<dbReference type="PROSITE" id="PS51354">
    <property type="entry name" value="GLUTAREDOXIN_2"/>
    <property type="match status" value="1"/>
</dbReference>
<name>A0ABX0TPL6_9SPHN</name>
<dbReference type="InterPro" id="IPR050983">
    <property type="entry name" value="GST_Omega/HSP26"/>
</dbReference>
<comment type="caution">
    <text evidence="2">The sequence shown here is derived from an EMBL/GenBank/DDBJ whole genome shotgun (WGS) entry which is preliminary data.</text>
</comment>
<dbReference type="Proteomes" id="UP000727456">
    <property type="component" value="Unassembled WGS sequence"/>
</dbReference>
<dbReference type="PANTHER" id="PTHR43968:SF6">
    <property type="entry name" value="GLUTATHIONE S-TRANSFERASE OMEGA"/>
    <property type="match status" value="1"/>
</dbReference>
<evidence type="ECO:0000313" key="3">
    <source>
        <dbReference type="Proteomes" id="UP000727456"/>
    </source>
</evidence>
<proteinExistence type="predicted"/>
<dbReference type="InterPro" id="IPR004045">
    <property type="entry name" value="Glutathione_S-Trfase_N"/>
</dbReference>
<feature type="domain" description="GST N-terminal" evidence="1">
    <location>
        <begin position="2"/>
        <end position="81"/>
    </location>
</feature>
<dbReference type="SUPFAM" id="SSF52833">
    <property type="entry name" value="Thioredoxin-like"/>
    <property type="match status" value="1"/>
</dbReference>
<protein>
    <submittedName>
        <fullName evidence="2">Glutathione S-transferase</fullName>
    </submittedName>
</protein>
<reference evidence="2 3" key="1">
    <citation type="submission" date="2020-03" db="EMBL/GenBank/DDBJ databases">
        <title>Genomic Encyclopedia of Type Strains, Phase III (KMG-III): the genomes of soil and plant-associated and newly described type strains.</title>
        <authorList>
            <person name="Whitman W."/>
        </authorList>
    </citation>
    <scope>NUCLEOTIDE SEQUENCE [LARGE SCALE GENOMIC DNA]</scope>
    <source>
        <strain evidence="2 3">CECT 8804</strain>
    </source>
</reference>
<sequence length="200" mass="22687">MVSVVLYSFRRCPYAMRARMALLVSGAAFEIREIKLSAKPPQMIEASPKGTVPVLVLPDGAVIEESLDIMRWALVRHDPERWLDGEDRALIDANDGPFKFHLDRYKYPQRYGSNASHHRAAALDLLTPLETRLCHQPYLCGPTRAFTDAALMPFVRQFAATDPDWFGDQHLPGIQRWLTDQTASPLFGQIMVRLKAWQPA</sequence>
<organism evidence="2 3">
    <name type="scientific">Sphingomonas vulcanisoli</name>
    <dbReference type="NCBI Taxonomy" id="1658060"/>
    <lineage>
        <taxon>Bacteria</taxon>
        <taxon>Pseudomonadati</taxon>
        <taxon>Pseudomonadota</taxon>
        <taxon>Alphaproteobacteria</taxon>
        <taxon>Sphingomonadales</taxon>
        <taxon>Sphingomonadaceae</taxon>
        <taxon>Sphingomonas</taxon>
    </lineage>
</organism>
<accession>A0ABX0TPL6</accession>
<dbReference type="InterPro" id="IPR036249">
    <property type="entry name" value="Thioredoxin-like_sf"/>
</dbReference>
<keyword evidence="3" id="KW-1185">Reference proteome</keyword>
<dbReference type="CDD" id="cd03060">
    <property type="entry name" value="GST_N_Omega_like"/>
    <property type="match status" value="1"/>
</dbReference>
<dbReference type="Pfam" id="PF13417">
    <property type="entry name" value="GST_N_3"/>
    <property type="match status" value="1"/>
</dbReference>
<dbReference type="EMBL" id="JAAOZC010000001">
    <property type="protein sequence ID" value="NIJ06704.1"/>
    <property type="molecule type" value="Genomic_DNA"/>
</dbReference>
<dbReference type="RefSeq" id="WP_167071307.1">
    <property type="nucleotide sequence ID" value="NZ_JAAOZC010000001.1"/>
</dbReference>